<evidence type="ECO:0000256" key="2">
    <source>
        <dbReference type="SAM" id="SignalP"/>
    </source>
</evidence>
<feature type="chain" id="PRO_5046633372" evidence="2">
    <location>
        <begin position="25"/>
        <end position="188"/>
    </location>
</feature>
<proteinExistence type="predicted"/>
<dbReference type="Gene3D" id="3.30.910.20">
    <property type="entry name" value="Skp domain"/>
    <property type="match status" value="1"/>
</dbReference>
<keyword evidence="4" id="KW-1185">Reference proteome</keyword>
<sequence>MRAWLLLAALLALTAGVPEAPARAQQPGAVQSDVLVIDIERLLAETAYGQKLQAGIEAERDALIARNERIATELEAEEEKLTELRETTPPDEFREMADAFDAKVTQLRRESERRSRELERQRDLAPVQFMRVVQPVLGEILNEADAVALLDVRSVILRAEAADVTDAAISRIDARIGEGPALSDAQQE</sequence>
<evidence type="ECO:0000313" key="3">
    <source>
        <dbReference type="EMBL" id="MFB9151121.1"/>
    </source>
</evidence>
<dbReference type="Proteomes" id="UP001589670">
    <property type="component" value="Unassembled WGS sequence"/>
</dbReference>
<keyword evidence="2" id="KW-0732">Signal</keyword>
<accession>A0ABV5I4X4</accession>
<dbReference type="SMART" id="SM00935">
    <property type="entry name" value="OmpH"/>
    <property type="match status" value="1"/>
</dbReference>
<dbReference type="RefSeq" id="WP_377070691.1">
    <property type="nucleotide sequence ID" value="NZ_JBHMEC010000026.1"/>
</dbReference>
<gene>
    <name evidence="3" type="ORF">ACFFU4_15325</name>
</gene>
<feature type="coiled-coil region" evidence="1">
    <location>
        <begin position="60"/>
        <end position="87"/>
    </location>
</feature>
<dbReference type="SUPFAM" id="SSF111384">
    <property type="entry name" value="OmpH-like"/>
    <property type="match status" value="1"/>
</dbReference>
<comment type="caution">
    <text evidence="3">The sequence shown here is derived from an EMBL/GenBank/DDBJ whole genome shotgun (WGS) entry which is preliminary data.</text>
</comment>
<dbReference type="EMBL" id="JBHMEC010000026">
    <property type="protein sequence ID" value="MFB9151121.1"/>
    <property type="molecule type" value="Genomic_DNA"/>
</dbReference>
<dbReference type="Pfam" id="PF03938">
    <property type="entry name" value="OmpH"/>
    <property type="match status" value="1"/>
</dbReference>
<name>A0ABV5I4X4_9RHOB</name>
<evidence type="ECO:0000256" key="1">
    <source>
        <dbReference type="SAM" id="Coils"/>
    </source>
</evidence>
<dbReference type="InterPro" id="IPR005632">
    <property type="entry name" value="Chaperone_Skp"/>
</dbReference>
<keyword evidence="1" id="KW-0175">Coiled coil</keyword>
<feature type="signal peptide" evidence="2">
    <location>
        <begin position="1"/>
        <end position="24"/>
    </location>
</feature>
<organism evidence="3 4">
    <name type="scientific">Roseovarius ramblicola</name>
    <dbReference type="NCBI Taxonomy" id="2022336"/>
    <lineage>
        <taxon>Bacteria</taxon>
        <taxon>Pseudomonadati</taxon>
        <taxon>Pseudomonadota</taxon>
        <taxon>Alphaproteobacteria</taxon>
        <taxon>Rhodobacterales</taxon>
        <taxon>Roseobacteraceae</taxon>
        <taxon>Roseovarius</taxon>
    </lineage>
</organism>
<dbReference type="InterPro" id="IPR024930">
    <property type="entry name" value="Skp_dom_sf"/>
</dbReference>
<evidence type="ECO:0000313" key="4">
    <source>
        <dbReference type="Proteomes" id="UP001589670"/>
    </source>
</evidence>
<reference evidence="3 4" key="1">
    <citation type="submission" date="2024-09" db="EMBL/GenBank/DDBJ databases">
        <authorList>
            <person name="Sun Q."/>
            <person name="Mori K."/>
        </authorList>
    </citation>
    <scope>NUCLEOTIDE SEQUENCE [LARGE SCALE GENOMIC DNA]</scope>
    <source>
        <strain evidence="3 4">CECT 9424</strain>
    </source>
</reference>
<protein>
    <submittedName>
        <fullName evidence="3">OmpH family outer membrane protein</fullName>
    </submittedName>
</protein>